<reference evidence="3 4" key="1">
    <citation type="submission" date="2016-12" db="EMBL/GenBank/DDBJ databases">
        <authorList>
            <person name="Song W.-J."/>
            <person name="Kurnit D.M."/>
        </authorList>
    </citation>
    <scope>NUCLEOTIDE SEQUENCE [LARGE SCALE GENOMIC DNA]</scope>
    <source>
        <strain evidence="3 4">PCL1601</strain>
    </source>
</reference>
<proteinExistence type="inferred from homology"/>
<name>A0A1Q8EY14_9PSED</name>
<dbReference type="PANTHER" id="PTHR11487:SF0">
    <property type="entry name" value="S-ACYL FATTY ACID SYNTHASE THIOESTERASE, MEDIUM CHAIN"/>
    <property type="match status" value="1"/>
</dbReference>
<dbReference type="Pfam" id="PF00975">
    <property type="entry name" value="Thioesterase"/>
    <property type="match status" value="1"/>
</dbReference>
<feature type="domain" description="Thioesterase" evidence="2">
    <location>
        <begin position="21"/>
        <end position="244"/>
    </location>
</feature>
<sequence length="251" mass="28146">MHARNEKWLMVLNSGEPARTRLICFAQTGADPEQLRNWSTGLAGHIELVLVRLPGHGSRQAETPLDDWPLLLVDTFAALRPMLAEPHALFGHGLGGLLAYETAKRAQAHYPGQTRHLFVSACRSPDSPSSRPLLHTLPATPFQEAMLSLGATPIEIPRDEASRNQYERLLRADLKLFESWCDQSSDNLEIPLTALYGSEDPLAPASNMANWREFTRREFELIEVAGNHFFIKSQRQRLLQIINTHLGLLGE</sequence>
<dbReference type="RefSeq" id="WP_075117157.1">
    <property type="nucleotide sequence ID" value="NZ_MSCT01000001.1"/>
</dbReference>
<dbReference type="InterPro" id="IPR012223">
    <property type="entry name" value="TEII"/>
</dbReference>
<dbReference type="OrthoDB" id="8480037at2"/>
<dbReference type="SUPFAM" id="SSF53474">
    <property type="entry name" value="alpha/beta-Hydrolases"/>
    <property type="match status" value="1"/>
</dbReference>
<organism evidence="3 4">
    <name type="scientific">Pseudomonas chlororaphis</name>
    <dbReference type="NCBI Taxonomy" id="587753"/>
    <lineage>
        <taxon>Bacteria</taxon>
        <taxon>Pseudomonadati</taxon>
        <taxon>Pseudomonadota</taxon>
        <taxon>Gammaproteobacteria</taxon>
        <taxon>Pseudomonadales</taxon>
        <taxon>Pseudomonadaceae</taxon>
        <taxon>Pseudomonas</taxon>
    </lineage>
</organism>
<dbReference type="PANTHER" id="PTHR11487">
    <property type="entry name" value="THIOESTERASE"/>
    <property type="match status" value="1"/>
</dbReference>
<dbReference type="GO" id="GO:0008610">
    <property type="term" value="P:lipid biosynthetic process"/>
    <property type="evidence" value="ECO:0007669"/>
    <property type="project" value="TreeGrafter"/>
</dbReference>
<dbReference type="InterPro" id="IPR001031">
    <property type="entry name" value="Thioesterase"/>
</dbReference>
<evidence type="ECO:0000313" key="4">
    <source>
        <dbReference type="Proteomes" id="UP000185578"/>
    </source>
</evidence>
<protein>
    <submittedName>
        <fullName evidence="3">Thioesterase</fullName>
    </submittedName>
</protein>
<evidence type="ECO:0000256" key="1">
    <source>
        <dbReference type="ARBA" id="ARBA00007169"/>
    </source>
</evidence>
<dbReference type="AlphaFoldDB" id="A0A1Q8EY14"/>
<comment type="caution">
    <text evidence="3">The sequence shown here is derived from an EMBL/GenBank/DDBJ whole genome shotgun (WGS) entry which is preliminary data.</text>
</comment>
<dbReference type="InterPro" id="IPR029058">
    <property type="entry name" value="AB_hydrolase_fold"/>
</dbReference>
<dbReference type="EMBL" id="MSCT01000001">
    <property type="protein sequence ID" value="OLF56703.1"/>
    <property type="molecule type" value="Genomic_DNA"/>
</dbReference>
<dbReference type="Gene3D" id="3.40.50.1820">
    <property type="entry name" value="alpha/beta hydrolase"/>
    <property type="match status" value="1"/>
</dbReference>
<gene>
    <name evidence="3" type="ORF">BTN82_00085</name>
</gene>
<comment type="similarity">
    <text evidence="1">Belongs to the thioesterase family.</text>
</comment>
<evidence type="ECO:0000259" key="2">
    <source>
        <dbReference type="Pfam" id="PF00975"/>
    </source>
</evidence>
<accession>A0A1Q8EY14</accession>
<dbReference type="Proteomes" id="UP000185578">
    <property type="component" value="Unassembled WGS sequence"/>
</dbReference>
<evidence type="ECO:0000313" key="3">
    <source>
        <dbReference type="EMBL" id="OLF56703.1"/>
    </source>
</evidence>